<dbReference type="Gene3D" id="3.30.540.10">
    <property type="entry name" value="Fructose-1,6-Bisphosphatase, subunit A, domain 1"/>
    <property type="match status" value="1"/>
</dbReference>
<evidence type="ECO:0000313" key="8">
    <source>
        <dbReference type="EMBL" id="KAH7125277.1"/>
    </source>
</evidence>
<sequence>MAPTDIALALKATHTASLLTKSILRTLSPSALSTTSKPDSTPVTIADFAAQALIISIVRAFHPGDAFLGEESADALRRDEGLAEAVWQVLERCRGEVMGMEAEAEAEEDALSNVQNRPQEMQMQESDDAELTKLLPTLFPRTKNAMLDAIDLGTGTQSSNGRVWVLDPVDGTATFMQGKQYSVCLSLLVDGQQQLGVTGCPNLGIDISGGEEGVFNQEVRIYEDLVDRDGYGVVLSAVKGQGTYVRRMLRNGFGPQKRVVLGTGQGRAVSTLNFVESALGSTTLAQEEHHAVAEEVLGTKWPGTVVWSQQLKYVALALGAADVMVRLPRNKERYTHTWDHSGGILLFQEVGGIVRDLDGKDIYLGQGRRIMGERNYGMVLAMPWAFDAVNDAVKVILDRRTR</sequence>
<dbReference type="InterPro" id="IPR051090">
    <property type="entry name" value="Inositol_monoP_superfamily"/>
</dbReference>
<evidence type="ECO:0008006" key="10">
    <source>
        <dbReference type="Google" id="ProtNLM"/>
    </source>
</evidence>
<gene>
    <name evidence="8" type="ORF">B0J11DRAFT_434358</name>
</gene>
<dbReference type="PANTHER" id="PTHR43200">
    <property type="entry name" value="PHOSPHATASE"/>
    <property type="match status" value="1"/>
</dbReference>
<dbReference type="Pfam" id="PF00459">
    <property type="entry name" value="Inositol_P"/>
    <property type="match status" value="1"/>
</dbReference>
<accession>A0A9P9DUJ0</accession>
<dbReference type="Gene3D" id="3.40.190.80">
    <property type="match status" value="1"/>
</dbReference>
<evidence type="ECO:0000256" key="6">
    <source>
        <dbReference type="PIRSR" id="PIRSR600760-2"/>
    </source>
</evidence>
<comment type="cofactor">
    <cofactor evidence="1 6">
        <name>Mg(2+)</name>
        <dbReference type="ChEBI" id="CHEBI:18420"/>
    </cofactor>
</comment>
<dbReference type="SUPFAM" id="SSF56655">
    <property type="entry name" value="Carbohydrate phosphatase"/>
    <property type="match status" value="1"/>
</dbReference>
<dbReference type="OrthoDB" id="411145at2759"/>
<keyword evidence="5 6" id="KW-0460">Magnesium</keyword>
<keyword evidence="9" id="KW-1185">Reference proteome</keyword>
<evidence type="ECO:0000256" key="2">
    <source>
        <dbReference type="ARBA" id="ARBA00009759"/>
    </source>
</evidence>
<dbReference type="PANTHER" id="PTHR43200:SF2">
    <property type="entry name" value="3'(2'),5'-BISPHOSPHATE NUCLEOTIDASE"/>
    <property type="match status" value="1"/>
</dbReference>
<name>A0A9P9DUJ0_9PLEO</name>
<evidence type="ECO:0000313" key="9">
    <source>
        <dbReference type="Proteomes" id="UP000700596"/>
    </source>
</evidence>
<proteinExistence type="inferred from homology"/>
<dbReference type="InterPro" id="IPR000760">
    <property type="entry name" value="Inositol_monophosphatase-like"/>
</dbReference>
<organism evidence="8 9">
    <name type="scientific">Dendryphion nanum</name>
    <dbReference type="NCBI Taxonomy" id="256645"/>
    <lineage>
        <taxon>Eukaryota</taxon>
        <taxon>Fungi</taxon>
        <taxon>Dikarya</taxon>
        <taxon>Ascomycota</taxon>
        <taxon>Pezizomycotina</taxon>
        <taxon>Dothideomycetes</taxon>
        <taxon>Pleosporomycetidae</taxon>
        <taxon>Pleosporales</taxon>
        <taxon>Torulaceae</taxon>
        <taxon>Dendryphion</taxon>
    </lineage>
</organism>
<protein>
    <recommendedName>
        <fullName evidence="10">3'(2'),5'-bisphosphate nucleotidase</fullName>
    </recommendedName>
</protein>
<feature type="binding site" evidence="6">
    <location>
        <position position="339"/>
    </location>
    <ligand>
        <name>Mg(2+)</name>
        <dbReference type="ChEBI" id="CHEBI:18420"/>
        <label>1</label>
        <note>catalytic</note>
    </ligand>
</feature>
<evidence type="ECO:0000256" key="3">
    <source>
        <dbReference type="ARBA" id="ARBA00022723"/>
    </source>
</evidence>
<dbReference type="GO" id="GO:0000103">
    <property type="term" value="P:sulfate assimilation"/>
    <property type="evidence" value="ECO:0007669"/>
    <property type="project" value="TreeGrafter"/>
</dbReference>
<feature type="binding site" evidence="6">
    <location>
        <position position="167"/>
    </location>
    <ligand>
        <name>Mg(2+)</name>
        <dbReference type="ChEBI" id="CHEBI:18420"/>
        <label>1</label>
        <note>catalytic</note>
    </ligand>
</feature>
<dbReference type="AlphaFoldDB" id="A0A9P9DUJ0"/>
<dbReference type="Proteomes" id="UP000700596">
    <property type="component" value="Unassembled WGS sequence"/>
</dbReference>
<comment type="similarity">
    <text evidence="2">Belongs to the inositol monophosphatase superfamily.</text>
</comment>
<comment type="caution">
    <text evidence="8">The sequence shown here is derived from an EMBL/GenBank/DDBJ whole genome shotgun (WGS) entry which is preliminary data.</text>
</comment>
<evidence type="ECO:0000256" key="1">
    <source>
        <dbReference type="ARBA" id="ARBA00001946"/>
    </source>
</evidence>
<keyword evidence="4" id="KW-0378">Hydrolase</keyword>
<dbReference type="EMBL" id="JAGMWT010000007">
    <property type="protein sequence ID" value="KAH7125277.1"/>
    <property type="molecule type" value="Genomic_DNA"/>
</dbReference>
<feature type="binding site" evidence="6">
    <location>
        <position position="170"/>
    </location>
    <ligand>
        <name>Mg(2+)</name>
        <dbReference type="ChEBI" id="CHEBI:18420"/>
        <label>1</label>
        <note>catalytic</note>
    </ligand>
</feature>
<feature type="binding site" evidence="6">
    <location>
        <position position="70"/>
    </location>
    <ligand>
        <name>Mg(2+)</name>
        <dbReference type="ChEBI" id="CHEBI:18420"/>
        <label>1</label>
        <note>catalytic</note>
    </ligand>
</feature>
<dbReference type="GO" id="GO:0046872">
    <property type="term" value="F:metal ion binding"/>
    <property type="evidence" value="ECO:0007669"/>
    <property type="project" value="UniProtKB-KW"/>
</dbReference>
<evidence type="ECO:0000256" key="5">
    <source>
        <dbReference type="ARBA" id="ARBA00022842"/>
    </source>
</evidence>
<keyword evidence="3 6" id="KW-0479">Metal-binding</keyword>
<evidence type="ECO:0000256" key="4">
    <source>
        <dbReference type="ARBA" id="ARBA00022801"/>
    </source>
</evidence>
<feature type="coiled-coil region" evidence="7">
    <location>
        <begin position="90"/>
        <end position="117"/>
    </location>
</feature>
<keyword evidence="7" id="KW-0175">Coiled coil</keyword>
<evidence type="ECO:0000256" key="7">
    <source>
        <dbReference type="SAM" id="Coils"/>
    </source>
</evidence>
<reference evidence="8" key="1">
    <citation type="journal article" date="2021" name="Nat. Commun.">
        <title>Genetic determinants of endophytism in the Arabidopsis root mycobiome.</title>
        <authorList>
            <person name="Mesny F."/>
            <person name="Miyauchi S."/>
            <person name="Thiergart T."/>
            <person name="Pickel B."/>
            <person name="Atanasova L."/>
            <person name="Karlsson M."/>
            <person name="Huettel B."/>
            <person name="Barry K.W."/>
            <person name="Haridas S."/>
            <person name="Chen C."/>
            <person name="Bauer D."/>
            <person name="Andreopoulos W."/>
            <person name="Pangilinan J."/>
            <person name="LaButti K."/>
            <person name="Riley R."/>
            <person name="Lipzen A."/>
            <person name="Clum A."/>
            <person name="Drula E."/>
            <person name="Henrissat B."/>
            <person name="Kohler A."/>
            <person name="Grigoriev I.V."/>
            <person name="Martin F.M."/>
            <person name="Hacquard S."/>
        </authorList>
    </citation>
    <scope>NUCLEOTIDE SEQUENCE</scope>
    <source>
        <strain evidence="8">MPI-CAGE-CH-0243</strain>
    </source>
</reference>
<dbReference type="GO" id="GO:0008441">
    <property type="term" value="F:3'(2'),5'-bisphosphate nucleotidase activity"/>
    <property type="evidence" value="ECO:0007669"/>
    <property type="project" value="TreeGrafter"/>
</dbReference>